<dbReference type="Proteomes" id="UP000499080">
    <property type="component" value="Unassembled WGS sequence"/>
</dbReference>
<name>A0A4Y2BTX6_ARAVE</name>
<organism evidence="2 3">
    <name type="scientific">Araneus ventricosus</name>
    <name type="common">Orbweaver spider</name>
    <name type="synonym">Epeira ventricosa</name>
    <dbReference type="NCBI Taxonomy" id="182803"/>
    <lineage>
        <taxon>Eukaryota</taxon>
        <taxon>Metazoa</taxon>
        <taxon>Ecdysozoa</taxon>
        <taxon>Arthropoda</taxon>
        <taxon>Chelicerata</taxon>
        <taxon>Arachnida</taxon>
        <taxon>Araneae</taxon>
        <taxon>Araneomorphae</taxon>
        <taxon>Entelegynae</taxon>
        <taxon>Araneoidea</taxon>
        <taxon>Araneidae</taxon>
        <taxon>Araneus</taxon>
    </lineage>
</organism>
<gene>
    <name evidence="2" type="ORF">AVEN_253508_1</name>
</gene>
<evidence type="ECO:0000313" key="2">
    <source>
        <dbReference type="EMBL" id="GBL95169.1"/>
    </source>
</evidence>
<keyword evidence="1" id="KW-0812">Transmembrane</keyword>
<proteinExistence type="predicted"/>
<dbReference type="AlphaFoldDB" id="A0A4Y2BTX6"/>
<evidence type="ECO:0000256" key="1">
    <source>
        <dbReference type="SAM" id="Phobius"/>
    </source>
</evidence>
<keyword evidence="3" id="KW-1185">Reference proteome</keyword>
<reference evidence="2 3" key="1">
    <citation type="journal article" date="2019" name="Sci. Rep.">
        <title>Orb-weaving spider Araneus ventricosus genome elucidates the spidroin gene catalogue.</title>
        <authorList>
            <person name="Kono N."/>
            <person name="Nakamura H."/>
            <person name="Ohtoshi R."/>
            <person name="Moran D.A.P."/>
            <person name="Shinohara A."/>
            <person name="Yoshida Y."/>
            <person name="Fujiwara M."/>
            <person name="Mori M."/>
            <person name="Tomita M."/>
            <person name="Arakawa K."/>
        </authorList>
    </citation>
    <scope>NUCLEOTIDE SEQUENCE [LARGE SCALE GENOMIC DNA]</scope>
</reference>
<comment type="caution">
    <text evidence="2">The sequence shown here is derived from an EMBL/GenBank/DDBJ whole genome shotgun (WGS) entry which is preliminary data.</text>
</comment>
<keyword evidence="1" id="KW-0472">Membrane</keyword>
<evidence type="ECO:0000313" key="3">
    <source>
        <dbReference type="Proteomes" id="UP000499080"/>
    </source>
</evidence>
<feature type="transmembrane region" description="Helical" evidence="1">
    <location>
        <begin position="69"/>
        <end position="96"/>
    </location>
</feature>
<accession>A0A4Y2BTX6</accession>
<sequence length="98" mass="10483">MEGDGDRRPLMTYLNVLSFHMKKILEIGTVIGAGGLSEGCGNSFVQHALSTLLMRSGELSTIKAQASSVISLALALLYVPVVDMLIQLSFTLLLLLSC</sequence>
<protein>
    <submittedName>
        <fullName evidence="2">Uncharacterized protein</fullName>
    </submittedName>
</protein>
<dbReference type="EMBL" id="BGPR01000109">
    <property type="protein sequence ID" value="GBL95169.1"/>
    <property type="molecule type" value="Genomic_DNA"/>
</dbReference>
<keyword evidence="1" id="KW-1133">Transmembrane helix</keyword>